<dbReference type="EMBL" id="OU896711">
    <property type="protein sequence ID" value="CAG9822147.1"/>
    <property type="molecule type" value="Genomic_DNA"/>
</dbReference>
<gene>
    <name evidence="1" type="ORF">PHAECO_LOCUS9531</name>
</gene>
<dbReference type="AlphaFoldDB" id="A0A9N9SM08"/>
<proteinExistence type="predicted"/>
<protein>
    <submittedName>
        <fullName evidence="1">Uncharacterized protein</fullName>
    </submittedName>
</protein>
<reference evidence="1" key="2">
    <citation type="submission" date="2022-10" db="EMBL/GenBank/DDBJ databases">
        <authorList>
            <consortium name="ENA_rothamsted_submissions"/>
            <consortium name="culmorum"/>
            <person name="King R."/>
        </authorList>
    </citation>
    <scope>NUCLEOTIDE SEQUENCE</scope>
</reference>
<keyword evidence="2" id="KW-1185">Reference proteome</keyword>
<name>A0A9N9SM08_PHACE</name>
<dbReference type="OrthoDB" id="6780295at2759"/>
<sequence>MSGLGKCFGHPIINMTESVKTWIGKGAVSKPGVGHMGAQIANMFKLTFCRQYYKEKRVWPALRVLPGLSERIQNCISSNIWKEDARNPWKAEEFEFLVLNQTFM</sequence>
<dbReference type="Proteomes" id="UP001153737">
    <property type="component" value="Chromosome 5"/>
</dbReference>
<reference evidence="1" key="1">
    <citation type="submission" date="2022-01" db="EMBL/GenBank/DDBJ databases">
        <authorList>
            <person name="King R."/>
        </authorList>
    </citation>
    <scope>NUCLEOTIDE SEQUENCE</scope>
</reference>
<organism evidence="1 2">
    <name type="scientific">Phaedon cochleariae</name>
    <name type="common">Mustard beetle</name>
    <dbReference type="NCBI Taxonomy" id="80249"/>
    <lineage>
        <taxon>Eukaryota</taxon>
        <taxon>Metazoa</taxon>
        <taxon>Ecdysozoa</taxon>
        <taxon>Arthropoda</taxon>
        <taxon>Hexapoda</taxon>
        <taxon>Insecta</taxon>
        <taxon>Pterygota</taxon>
        <taxon>Neoptera</taxon>
        <taxon>Endopterygota</taxon>
        <taxon>Coleoptera</taxon>
        <taxon>Polyphaga</taxon>
        <taxon>Cucujiformia</taxon>
        <taxon>Chrysomeloidea</taxon>
        <taxon>Chrysomelidae</taxon>
        <taxon>Chrysomelinae</taxon>
        <taxon>Chrysomelini</taxon>
        <taxon>Phaedon</taxon>
    </lineage>
</organism>
<evidence type="ECO:0000313" key="2">
    <source>
        <dbReference type="Proteomes" id="UP001153737"/>
    </source>
</evidence>
<evidence type="ECO:0000313" key="1">
    <source>
        <dbReference type="EMBL" id="CAG9822147.1"/>
    </source>
</evidence>
<accession>A0A9N9SM08</accession>